<evidence type="ECO:0000313" key="3">
    <source>
        <dbReference type="Proteomes" id="UP000564644"/>
    </source>
</evidence>
<keyword evidence="1" id="KW-0812">Transmembrane</keyword>
<dbReference type="InterPro" id="IPR004155">
    <property type="entry name" value="PBS_lyase_HEAT"/>
</dbReference>
<keyword evidence="3" id="KW-1185">Reference proteome</keyword>
<dbReference type="RefSeq" id="WP_185127621.1">
    <property type="nucleotide sequence ID" value="NZ_JACJVO010000003.1"/>
</dbReference>
<dbReference type="SMART" id="SM00567">
    <property type="entry name" value="EZ_HEAT"/>
    <property type="match status" value="3"/>
</dbReference>
<dbReference type="Proteomes" id="UP000564644">
    <property type="component" value="Unassembled WGS sequence"/>
</dbReference>
<feature type="transmembrane region" description="Helical" evidence="1">
    <location>
        <begin position="6"/>
        <end position="29"/>
    </location>
</feature>
<protein>
    <submittedName>
        <fullName evidence="2">HEAT repeat domain-containing protein</fullName>
    </submittedName>
</protein>
<organism evidence="2 3">
    <name type="scientific">Cohnella zeiphila</name>
    <dbReference type="NCBI Taxonomy" id="2761120"/>
    <lineage>
        <taxon>Bacteria</taxon>
        <taxon>Bacillati</taxon>
        <taxon>Bacillota</taxon>
        <taxon>Bacilli</taxon>
        <taxon>Bacillales</taxon>
        <taxon>Paenibacillaceae</taxon>
        <taxon>Cohnella</taxon>
    </lineage>
</organism>
<comment type="caution">
    <text evidence="2">The sequence shown here is derived from an EMBL/GenBank/DDBJ whole genome shotgun (WGS) entry which is preliminary data.</text>
</comment>
<name>A0A7X0SHA6_9BACL</name>
<dbReference type="InterPro" id="IPR011989">
    <property type="entry name" value="ARM-like"/>
</dbReference>
<dbReference type="InterPro" id="IPR016024">
    <property type="entry name" value="ARM-type_fold"/>
</dbReference>
<gene>
    <name evidence="2" type="ORF">H7C18_03540</name>
</gene>
<dbReference type="Gene3D" id="1.25.10.10">
    <property type="entry name" value="Leucine-rich Repeat Variant"/>
    <property type="match status" value="1"/>
</dbReference>
<accession>A0A7X0SHA6</accession>
<keyword evidence="1" id="KW-1133">Transmembrane helix</keyword>
<dbReference type="EMBL" id="JACJVO010000003">
    <property type="protein sequence ID" value="MBB6729961.1"/>
    <property type="molecule type" value="Genomic_DNA"/>
</dbReference>
<keyword evidence="1" id="KW-0472">Membrane</keyword>
<evidence type="ECO:0000256" key="1">
    <source>
        <dbReference type="SAM" id="Phobius"/>
    </source>
</evidence>
<reference evidence="2 3" key="1">
    <citation type="submission" date="2020-08" db="EMBL/GenBank/DDBJ databases">
        <title>Cohnella phylogeny.</title>
        <authorList>
            <person name="Dunlap C."/>
        </authorList>
    </citation>
    <scope>NUCLEOTIDE SEQUENCE [LARGE SCALE GENOMIC DNA]</scope>
    <source>
        <strain evidence="2 3">CBP 2801</strain>
    </source>
</reference>
<proteinExistence type="predicted"/>
<dbReference type="AlphaFoldDB" id="A0A7X0SHA6"/>
<evidence type="ECO:0000313" key="2">
    <source>
        <dbReference type="EMBL" id="MBB6729961.1"/>
    </source>
</evidence>
<sequence>MHSNLQIAYGFIGVLAGIILLGLIVLYSLKLRDVRRRRAEERCSAKHGDWLDYVFAHLDGEDPLYPPPEPLQGAENRLVLDRLIAWIEQFRGEPREKLIALCERMGFAERELKRLDSPLQWVKLDAAYRLGCLRAHEAVPRMLELLGRMRSGPLVFIVARAIAKCARDSGELREMAHLLLAHKKEAEPLIADILLESPLDYTAMLQTFLRSGDPERIRLALAAMRKVGPAGSGDRLFELTRSEHAAIRRQAAKLLLRDCASLAEARIRRLLGHADPEIRAEAVQAAGGLRRREYAGLLRASMNDPDWQVRMNSAFALAKLGEEGLAVLRDAADRGAEAQAEAARAALRESGRRREAGSLRRGADWVPVRSV</sequence>
<dbReference type="Pfam" id="PF13646">
    <property type="entry name" value="HEAT_2"/>
    <property type="match status" value="1"/>
</dbReference>
<dbReference type="SUPFAM" id="SSF48371">
    <property type="entry name" value="ARM repeat"/>
    <property type="match status" value="1"/>
</dbReference>